<dbReference type="AlphaFoldDB" id="A0A4R1K5B3"/>
<evidence type="ECO:0000313" key="3">
    <source>
        <dbReference type="Proteomes" id="UP000294614"/>
    </source>
</evidence>
<gene>
    <name evidence="2" type="ORF">C8D98_2285</name>
</gene>
<organism evidence="2 3">
    <name type="scientific">Seleniivibrio woodruffii</name>
    <dbReference type="NCBI Taxonomy" id="1078050"/>
    <lineage>
        <taxon>Bacteria</taxon>
        <taxon>Pseudomonadati</taxon>
        <taxon>Deferribacterota</taxon>
        <taxon>Deferribacteres</taxon>
        <taxon>Deferribacterales</taxon>
        <taxon>Geovibrionaceae</taxon>
        <taxon>Seleniivibrio</taxon>
    </lineage>
</organism>
<evidence type="ECO:0000256" key="1">
    <source>
        <dbReference type="SAM" id="Phobius"/>
    </source>
</evidence>
<dbReference type="SUPFAM" id="SSF48695">
    <property type="entry name" value="Multiheme cytochromes"/>
    <property type="match status" value="1"/>
</dbReference>
<name>A0A4R1K5B3_9BACT</name>
<comment type="caution">
    <text evidence="2">The sequence shown here is derived from an EMBL/GenBank/DDBJ whole genome shotgun (WGS) entry which is preliminary data.</text>
</comment>
<reference evidence="2 3" key="1">
    <citation type="submission" date="2019-03" db="EMBL/GenBank/DDBJ databases">
        <title>Genomic Encyclopedia of Type Strains, Phase IV (KMG-IV): sequencing the most valuable type-strain genomes for metagenomic binning, comparative biology and taxonomic classification.</title>
        <authorList>
            <person name="Goeker M."/>
        </authorList>
    </citation>
    <scope>NUCLEOTIDE SEQUENCE [LARGE SCALE GENOMIC DNA]</scope>
    <source>
        <strain evidence="2 3">DSM 24984</strain>
    </source>
</reference>
<feature type="transmembrane region" description="Helical" evidence="1">
    <location>
        <begin position="14"/>
        <end position="39"/>
    </location>
</feature>
<evidence type="ECO:0000313" key="2">
    <source>
        <dbReference type="EMBL" id="TCK59352.1"/>
    </source>
</evidence>
<dbReference type="RefSeq" id="WP_132874263.1">
    <property type="nucleotide sequence ID" value="NZ_JAJUHT010000006.1"/>
</dbReference>
<proteinExistence type="predicted"/>
<keyword evidence="1" id="KW-1133">Transmembrane helix</keyword>
<keyword evidence="1" id="KW-0472">Membrane</keyword>
<dbReference type="EMBL" id="SMGG01000006">
    <property type="protein sequence ID" value="TCK59352.1"/>
    <property type="molecule type" value="Genomic_DNA"/>
</dbReference>
<dbReference type="Proteomes" id="UP000294614">
    <property type="component" value="Unassembled WGS sequence"/>
</dbReference>
<dbReference type="InterPro" id="IPR036280">
    <property type="entry name" value="Multihaem_cyt_sf"/>
</dbReference>
<dbReference type="OrthoDB" id="9788513at2"/>
<keyword evidence="3" id="KW-1185">Reference proteome</keyword>
<accession>A0A4R1K5B3</accession>
<sequence>MSEHHHVKVGPKRIIYCLLGILILVYCGYIIQILVMHIWHKASHEETTVGMSKEDKLYQEMIKGVNDTDGHGSGSKDINSSHKLYDFHETKRTAIEDKQNLCVSCHGDVPHDKKKEVRAFLNMHAYFMACETCHIKAESKADTKFVWYEKATGKEKDKIDLSSYLKDTPYKLMPLKNSGERFYDNEQMKKYVGEFKAQVNNMVPSAKSASLKVIHRPMTELKDTVNCEDCHTSDSYKAYLPFAKIGYPERRANQLVGNEVVGMVDKYKEFFIPNFLKPAEGQESEN</sequence>
<protein>
    <submittedName>
        <fullName evidence="2">Uncharacterized protein</fullName>
    </submittedName>
</protein>
<keyword evidence="1" id="KW-0812">Transmembrane</keyword>